<organism evidence="2 3">
    <name type="scientific">Gallaecimonas xiamenensis 3-C-1</name>
    <dbReference type="NCBI Taxonomy" id="745411"/>
    <lineage>
        <taxon>Bacteria</taxon>
        <taxon>Pseudomonadati</taxon>
        <taxon>Pseudomonadota</taxon>
        <taxon>Gammaproteobacteria</taxon>
        <taxon>Enterobacterales</taxon>
        <taxon>Gallaecimonadaceae</taxon>
        <taxon>Gallaecimonas</taxon>
    </lineage>
</organism>
<dbReference type="AlphaFoldDB" id="K2ILF7"/>
<evidence type="ECO:0000256" key="1">
    <source>
        <dbReference type="SAM" id="SignalP"/>
    </source>
</evidence>
<evidence type="ECO:0000313" key="3">
    <source>
        <dbReference type="Proteomes" id="UP000006755"/>
    </source>
</evidence>
<dbReference type="Proteomes" id="UP000006755">
    <property type="component" value="Unassembled WGS sequence"/>
</dbReference>
<dbReference type="RefSeq" id="WP_008485441.1">
    <property type="nucleotide sequence ID" value="NZ_AMRI01000019.1"/>
</dbReference>
<evidence type="ECO:0000313" key="2">
    <source>
        <dbReference type="EMBL" id="EKE70976.1"/>
    </source>
</evidence>
<sequence>MKTRLLLCLTALSLLAGCTLRGPEVRVKAPEVVVDGQGTHCPPGQAKKGRC</sequence>
<protein>
    <recommendedName>
        <fullName evidence="4">Lipoprotein</fullName>
    </recommendedName>
</protein>
<dbReference type="EMBL" id="AMRI01000019">
    <property type="protein sequence ID" value="EKE70976.1"/>
    <property type="molecule type" value="Genomic_DNA"/>
</dbReference>
<evidence type="ECO:0008006" key="4">
    <source>
        <dbReference type="Google" id="ProtNLM"/>
    </source>
</evidence>
<feature type="chain" id="PRO_5003861519" description="Lipoprotein" evidence="1">
    <location>
        <begin position="17"/>
        <end position="51"/>
    </location>
</feature>
<dbReference type="PROSITE" id="PS51257">
    <property type="entry name" value="PROKAR_LIPOPROTEIN"/>
    <property type="match status" value="1"/>
</dbReference>
<gene>
    <name evidence="2" type="ORF">B3C1_13309</name>
</gene>
<name>K2ILF7_9GAMM</name>
<reference evidence="2 3" key="1">
    <citation type="journal article" date="2012" name="J. Bacteriol.">
        <title>Genome Sequence of Gallaecimonas xiamenensis Type Strain 3-C-1.</title>
        <authorList>
            <person name="Lai Q."/>
            <person name="Wang L."/>
            <person name="Wang W."/>
            <person name="Shao Z."/>
        </authorList>
    </citation>
    <scope>NUCLEOTIDE SEQUENCE [LARGE SCALE GENOMIC DNA]</scope>
    <source>
        <strain evidence="2 3">3-C-1</strain>
    </source>
</reference>
<keyword evidence="3" id="KW-1185">Reference proteome</keyword>
<feature type="signal peptide" evidence="1">
    <location>
        <begin position="1"/>
        <end position="16"/>
    </location>
</feature>
<proteinExistence type="predicted"/>
<accession>K2ILF7</accession>
<keyword evidence="1" id="KW-0732">Signal</keyword>
<comment type="caution">
    <text evidence="2">The sequence shown here is derived from an EMBL/GenBank/DDBJ whole genome shotgun (WGS) entry which is preliminary data.</text>
</comment>